<sequence>MAAVSTLPLALFPLLGIMSSTEVSKNYMKEGYMTFIGGVMASIAVEDSKLHERIALEVLLLVGTDIKRLLRGFMLTTAFLSMWMPNVAATALMMSIVDAVVAEMSSKLSRFFIISSSRQDTFTALRVTLLLGVNFGTSIGGTGTLIGTNPNLALVAMLEKIYPGSDEITFSSWMMYNVPGLFLCVIIAWLYLWLVNIYFS</sequence>
<dbReference type="InterPro" id="IPR004680">
    <property type="entry name" value="Cit_transptr-like_dom"/>
</dbReference>
<evidence type="ECO:0000256" key="3">
    <source>
        <dbReference type="ARBA" id="ARBA00022692"/>
    </source>
</evidence>
<feature type="transmembrane region" description="Helical" evidence="6">
    <location>
        <begin position="123"/>
        <end position="147"/>
    </location>
</feature>
<dbReference type="Pfam" id="PF03600">
    <property type="entry name" value="CitMHS"/>
    <property type="match status" value="1"/>
</dbReference>
<keyword evidence="2" id="KW-0813">Transport</keyword>
<dbReference type="AlphaFoldDB" id="A0A4Y2TM53"/>
<dbReference type="OrthoDB" id="6493944at2759"/>
<evidence type="ECO:0000256" key="4">
    <source>
        <dbReference type="ARBA" id="ARBA00022989"/>
    </source>
</evidence>
<keyword evidence="7" id="KW-0732">Signal</keyword>
<dbReference type="GO" id="GO:0005886">
    <property type="term" value="C:plasma membrane"/>
    <property type="evidence" value="ECO:0007669"/>
    <property type="project" value="TreeGrafter"/>
</dbReference>
<feature type="transmembrane region" description="Helical" evidence="6">
    <location>
        <begin position="83"/>
        <end position="102"/>
    </location>
</feature>
<protein>
    <submittedName>
        <fullName evidence="9">Sodium-dependent low-affinity dicarboxylate transporter 1</fullName>
    </submittedName>
</protein>
<proteinExistence type="predicted"/>
<organism evidence="9 10">
    <name type="scientific">Araneus ventricosus</name>
    <name type="common">Orbweaver spider</name>
    <name type="synonym">Epeira ventricosa</name>
    <dbReference type="NCBI Taxonomy" id="182803"/>
    <lineage>
        <taxon>Eukaryota</taxon>
        <taxon>Metazoa</taxon>
        <taxon>Ecdysozoa</taxon>
        <taxon>Arthropoda</taxon>
        <taxon>Chelicerata</taxon>
        <taxon>Arachnida</taxon>
        <taxon>Araneae</taxon>
        <taxon>Araneomorphae</taxon>
        <taxon>Entelegynae</taxon>
        <taxon>Araneoidea</taxon>
        <taxon>Araneidae</taxon>
        <taxon>Araneus</taxon>
    </lineage>
</organism>
<evidence type="ECO:0000256" key="6">
    <source>
        <dbReference type="SAM" id="Phobius"/>
    </source>
</evidence>
<comment type="subcellular location">
    <subcellularLocation>
        <location evidence="1">Membrane</location>
        <topology evidence="1">Multi-pass membrane protein</topology>
    </subcellularLocation>
</comment>
<evidence type="ECO:0000256" key="5">
    <source>
        <dbReference type="ARBA" id="ARBA00023136"/>
    </source>
</evidence>
<feature type="signal peptide" evidence="7">
    <location>
        <begin position="1"/>
        <end position="19"/>
    </location>
</feature>
<evidence type="ECO:0000313" key="10">
    <source>
        <dbReference type="Proteomes" id="UP000499080"/>
    </source>
</evidence>
<accession>A0A4Y2TM53</accession>
<name>A0A4Y2TM53_ARAVE</name>
<keyword evidence="3 6" id="KW-0812">Transmembrane</keyword>
<evidence type="ECO:0000313" key="9">
    <source>
        <dbReference type="EMBL" id="GBO01735.1"/>
    </source>
</evidence>
<comment type="caution">
    <text evidence="9">The sequence shown here is derived from an EMBL/GenBank/DDBJ whole genome shotgun (WGS) entry which is preliminary data.</text>
</comment>
<feature type="transmembrane region" description="Helical" evidence="6">
    <location>
        <begin position="180"/>
        <end position="199"/>
    </location>
</feature>
<reference evidence="9 10" key="1">
    <citation type="journal article" date="2019" name="Sci. Rep.">
        <title>Orb-weaving spider Araneus ventricosus genome elucidates the spidroin gene catalogue.</title>
        <authorList>
            <person name="Kono N."/>
            <person name="Nakamura H."/>
            <person name="Ohtoshi R."/>
            <person name="Moran D.A.P."/>
            <person name="Shinohara A."/>
            <person name="Yoshida Y."/>
            <person name="Fujiwara M."/>
            <person name="Mori M."/>
            <person name="Tomita M."/>
            <person name="Arakawa K."/>
        </authorList>
    </citation>
    <scope>NUCLEOTIDE SEQUENCE [LARGE SCALE GENOMIC DNA]</scope>
</reference>
<dbReference type="GO" id="GO:0015137">
    <property type="term" value="F:citrate transmembrane transporter activity"/>
    <property type="evidence" value="ECO:0007669"/>
    <property type="project" value="TreeGrafter"/>
</dbReference>
<keyword evidence="5 6" id="KW-0472">Membrane</keyword>
<dbReference type="PANTHER" id="PTHR10283">
    <property type="entry name" value="SOLUTE CARRIER FAMILY 13 MEMBER"/>
    <property type="match status" value="1"/>
</dbReference>
<evidence type="ECO:0000256" key="2">
    <source>
        <dbReference type="ARBA" id="ARBA00022448"/>
    </source>
</evidence>
<feature type="chain" id="PRO_5021273395" evidence="7">
    <location>
        <begin position="20"/>
        <end position="200"/>
    </location>
</feature>
<evidence type="ECO:0000256" key="7">
    <source>
        <dbReference type="SAM" id="SignalP"/>
    </source>
</evidence>
<dbReference type="EMBL" id="BGPR01029753">
    <property type="protein sequence ID" value="GBO01735.1"/>
    <property type="molecule type" value="Genomic_DNA"/>
</dbReference>
<gene>
    <name evidence="9" type="primary">nac-1_1</name>
    <name evidence="9" type="ORF">AVEN_239635_1</name>
</gene>
<evidence type="ECO:0000259" key="8">
    <source>
        <dbReference type="Pfam" id="PF03600"/>
    </source>
</evidence>
<feature type="domain" description="Citrate transporter-like" evidence="8">
    <location>
        <begin position="2"/>
        <end position="193"/>
    </location>
</feature>
<keyword evidence="10" id="KW-1185">Reference proteome</keyword>
<dbReference type="PANTHER" id="PTHR10283:SF82">
    <property type="entry name" value="SOLUTE CARRIER FAMILY 13 MEMBER 2"/>
    <property type="match status" value="1"/>
</dbReference>
<keyword evidence="4 6" id="KW-1133">Transmembrane helix</keyword>
<evidence type="ECO:0000256" key="1">
    <source>
        <dbReference type="ARBA" id="ARBA00004141"/>
    </source>
</evidence>
<dbReference type="Proteomes" id="UP000499080">
    <property type="component" value="Unassembled WGS sequence"/>
</dbReference>
<dbReference type="GO" id="GO:0015141">
    <property type="term" value="F:succinate transmembrane transporter activity"/>
    <property type="evidence" value="ECO:0007669"/>
    <property type="project" value="TreeGrafter"/>
</dbReference>